<sequence>MKHSASLAKYLQAFRLTLLEGTAFRLSFLLSFLHVPLLLFIYWTIWSPGFAARGEIQGYAFPIFITGLMTSVVLRNLTFTTGQGEKVEEHIQHGSLLVYLTRPISFFFHQMAEALARIVLKAAVGVPALLLLHIALLGKLPTLENSILAAILVVVGGVVFYELTFIMSIASFWIGESWGLRNLIGNLGWLFGGAIVPVTFFPESLRLFSAWLPFEYGLYTPSELLLGRAGFQEFVFALGVLGVWAIILFVCQKPIWEAGLRKHDGKG</sequence>
<feature type="transmembrane region" description="Helical" evidence="1">
    <location>
        <begin position="23"/>
        <end position="46"/>
    </location>
</feature>
<evidence type="ECO:0000256" key="1">
    <source>
        <dbReference type="SAM" id="Phobius"/>
    </source>
</evidence>
<feature type="transmembrane region" description="Helical" evidence="1">
    <location>
        <begin position="58"/>
        <end position="77"/>
    </location>
</feature>
<dbReference type="AlphaFoldDB" id="A0A7T9I1J4"/>
<feature type="transmembrane region" description="Helical" evidence="1">
    <location>
        <begin position="234"/>
        <end position="251"/>
    </location>
</feature>
<organism evidence="2">
    <name type="scientific">Candidatus Iainarchaeum sp</name>
    <dbReference type="NCBI Taxonomy" id="3101447"/>
    <lineage>
        <taxon>Archaea</taxon>
        <taxon>Candidatus Iainarchaeota</taxon>
        <taxon>Candidatus Iainarchaeia</taxon>
        <taxon>Candidatus Iainarchaeales</taxon>
        <taxon>Candidatus Iainarchaeaceae</taxon>
        <taxon>Candidatus Iainarchaeum</taxon>
    </lineage>
</organism>
<proteinExistence type="predicted"/>
<feature type="transmembrane region" description="Helical" evidence="1">
    <location>
        <begin position="148"/>
        <end position="175"/>
    </location>
</feature>
<dbReference type="InterPro" id="IPR010390">
    <property type="entry name" value="ABC-2_transporter-like"/>
</dbReference>
<keyword evidence="1" id="KW-0472">Membrane</keyword>
<dbReference type="PANTHER" id="PTHR36832:SF1">
    <property type="entry name" value="SLR1174 PROTEIN"/>
    <property type="match status" value="1"/>
</dbReference>
<protein>
    <submittedName>
        <fullName evidence="2">ABC-2 family transporter protein</fullName>
    </submittedName>
</protein>
<keyword evidence="1" id="KW-0812">Transmembrane</keyword>
<feature type="transmembrane region" description="Helical" evidence="1">
    <location>
        <begin position="187"/>
        <end position="214"/>
    </location>
</feature>
<reference evidence="2" key="1">
    <citation type="submission" date="2020-11" db="EMBL/GenBank/DDBJ databases">
        <title>Connecting structure to function with the recovery of over 1000 high-quality activated sludge metagenome-assembled genomes encoding full-length rRNA genes using long-read sequencing.</title>
        <authorList>
            <person name="Singleton C.M."/>
            <person name="Petriglieri F."/>
            <person name="Kristensen J.M."/>
            <person name="Kirkegaard R.H."/>
            <person name="Michaelsen T.Y."/>
            <person name="Andersen M.H."/>
            <person name="Karst S.M."/>
            <person name="Dueholm M.S."/>
            <person name="Nielsen P.H."/>
            <person name="Albertsen M."/>
        </authorList>
    </citation>
    <scope>NUCLEOTIDE SEQUENCE</scope>
    <source>
        <strain evidence="2">Fred_18-Q3-R57-64_BAT3C.431</strain>
    </source>
</reference>
<keyword evidence="1" id="KW-1133">Transmembrane helix</keyword>
<dbReference type="Proteomes" id="UP000596004">
    <property type="component" value="Chromosome"/>
</dbReference>
<dbReference type="PANTHER" id="PTHR36832">
    <property type="entry name" value="SLR1174 PROTEIN-RELATED"/>
    <property type="match status" value="1"/>
</dbReference>
<feature type="transmembrane region" description="Helical" evidence="1">
    <location>
        <begin position="118"/>
        <end position="136"/>
    </location>
</feature>
<dbReference type="EMBL" id="CP064981">
    <property type="protein sequence ID" value="QQR93079.1"/>
    <property type="molecule type" value="Genomic_DNA"/>
</dbReference>
<gene>
    <name evidence="2" type="ORF">IPJ89_02460</name>
</gene>
<name>A0A7T9I1J4_9ARCH</name>
<evidence type="ECO:0000313" key="2">
    <source>
        <dbReference type="EMBL" id="QQR93079.1"/>
    </source>
</evidence>
<dbReference type="Pfam" id="PF06182">
    <property type="entry name" value="ABC2_membrane_6"/>
    <property type="match status" value="1"/>
</dbReference>
<accession>A0A7T9I1J4</accession>